<dbReference type="PANTHER" id="PTHR42998">
    <property type="entry name" value="TYPE I RESTRICTION ENZYME HINDVIIP M PROTEIN-RELATED"/>
    <property type="match status" value="1"/>
</dbReference>
<dbReference type="PANTHER" id="PTHR42998:SF1">
    <property type="entry name" value="TYPE I RESTRICTION ENZYME HINDI METHYLASE SUBUNIT"/>
    <property type="match status" value="1"/>
</dbReference>
<keyword evidence="7" id="KW-0808">Transferase</keyword>
<dbReference type="Gene3D" id="3.90.220.20">
    <property type="entry name" value="DNA methylase specificity domains"/>
    <property type="match status" value="1"/>
</dbReference>
<feature type="region of interest" description="Disordered" evidence="4">
    <location>
        <begin position="1"/>
        <end position="24"/>
    </location>
</feature>
<name>A0A7K3RGJ3_STRAQ</name>
<organism evidence="7 8">
    <name type="scientific">Streptomyces anulatus</name>
    <name type="common">Streptomyces chrysomallus</name>
    <dbReference type="NCBI Taxonomy" id="1892"/>
    <lineage>
        <taxon>Bacteria</taxon>
        <taxon>Bacillati</taxon>
        <taxon>Actinomycetota</taxon>
        <taxon>Actinomycetes</taxon>
        <taxon>Kitasatosporales</taxon>
        <taxon>Streptomycetaceae</taxon>
        <taxon>Streptomyces</taxon>
    </lineage>
</organism>
<dbReference type="PROSITE" id="PS00092">
    <property type="entry name" value="N6_MTASE"/>
    <property type="match status" value="1"/>
</dbReference>
<keyword evidence="7" id="KW-0489">Methyltransferase</keyword>
<dbReference type="GO" id="GO:0008170">
    <property type="term" value="F:N-methyltransferase activity"/>
    <property type="evidence" value="ECO:0007669"/>
    <property type="project" value="InterPro"/>
</dbReference>
<dbReference type="Gene3D" id="3.40.50.150">
    <property type="entry name" value="Vaccinia Virus protein VP39"/>
    <property type="match status" value="1"/>
</dbReference>
<dbReference type="CDD" id="cd16961">
    <property type="entry name" value="RMtype1_S_TRD-CR_like"/>
    <property type="match status" value="1"/>
</dbReference>
<comment type="caution">
    <text evidence="7">The sequence shown here is derived from an EMBL/GenBank/DDBJ whole genome shotgun (WGS) entry which is preliminary data.</text>
</comment>
<dbReference type="RefSeq" id="WP_164270023.1">
    <property type="nucleotide sequence ID" value="NZ_JAAGMS010000286.1"/>
</dbReference>
<feature type="compositionally biased region" description="Low complexity" evidence="4">
    <location>
        <begin position="64"/>
        <end position="75"/>
    </location>
</feature>
<comment type="similarity">
    <text evidence="1">Belongs to the type-I restriction system S methylase family.</text>
</comment>
<dbReference type="SUPFAM" id="SSF53335">
    <property type="entry name" value="S-adenosyl-L-methionine-dependent methyltransferases"/>
    <property type="match status" value="1"/>
</dbReference>
<dbReference type="InterPro" id="IPR000055">
    <property type="entry name" value="Restrct_endonuc_typeI_TRD"/>
</dbReference>
<evidence type="ECO:0000313" key="8">
    <source>
        <dbReference type="Proteomes" id="UP000470951"/>
    </source>
</evidence>
<evidence type="ECO:0000313" key="7">
    <source>
        <dbReference type="EMBL" id="NEC01324.1"/>
    </source>
</evidence>
<evidence type="ECO:0000256" key="2">
    <source>
        <dbReference type="ARBA" id="ARBA00022747"/>
    </source>
</evidence>
<proteinExistence type="inferred from homology"/>
<dbReference type="Pfam" id="PF01420">
    <property type="entry name" value="Methylase_S"/>
    <property type="match status" value="1"/>
</dbReference>
<dbReference type="InterPro" id="IPR052916">
    <property type="entry name" value="Type-I_RE_MTase_Subunit"/>
</dbReference>
<feature type="domain" description="DNA methylase adenine-specific" evidence="6">
    <location>
        <begin position="209"/>
        <end position="525"/>
    </location>
</feature>
<dbReference type="Proteomes" id="UP000470951">
    <property type="component" value="Unassembled WGS sequence"/>
</dbReference>
<keyword evidence="2" id="KW-0680">Restriction system</keyword>
<accession>A0A7K3RGJ3</accession>
<evidence type="ECO:0000256" key="4">
    <source>
        <dbReference type="SAM" id="MobiDB-lite"/>
    </source>
</evidence>
<dbReference type="InterPro" id="IPR002052">
    <property type="entry name" value="DNA_methylase_N6_adenine_CS"/>
</dbReference>
<dbReference type="GO" id="GO:0032259">
    <property type="term" value="P:methylation"/>
    <property type="evidence" value="ECO:0007669"/>
    <property type="project" value="UniProtKB-KW"/>
</dbReference>
<dbReference type="GO" id="GO:0003677">
    <property type="term" value="F:DNA binding"/>
    <property type="evidence" value="ECO:0007669"/>
    <property type="project" value="UniProtKB-KW"/>
</dbReference>
<feature type="region of interest" description="Disordered" evidence="4">
    <location>
        <begin position="44"/>
        <end position="97"/>
    </location>
</feature>
<feature type="domain" description="Type I restriction modification DNA specificity" evidence="5">
    <location>
        <begin position="583"/>
        <end position="749"/>
    </location>
</feature>
<evidence type="ECO:0000256" key="1">
    <source>
        <dbReference type="ARBA" id="ARBA00010923"/>
    </source>
</evidence>
<dbReference type="PRINTS" id="PR00507">
    <property type="entry name" value="N12N6MTFRASE"/>
</dbReference>
<dbReference type="InterPro" id="IPR003356">
    <property type="entry name" value="DNA_methylase_A-5"/>
</dbReference>
<evidence type="ECO:0000259" key="6">
    <source>
        <dbReference type="Pfam" id="PF02384"/>
    </source>
</evidence>
<dbReference type="EMBL" id="JAAGMS010000286">
    <property type="protein sequence ID" value="NEC01324.1"/>
    <property type="molecule type" value="Genomic_DNA"/>
</dbReference>
<dbReference type="SUPFAM" id="SSF116734">
    <property type="entry name" value="DNA methylase specificity domain"/>
    <property type="match status" value="1"/>
</dbReference>
<evidence type="ECO:0000256" key="3">
    <source>
        <dbReference type="ARBA" id="ARBA00023125"/>
    </source>
</evidence>
<dbReference type="GO" id="GO:0009307">
    <property type="term" value="P:DNA restriction-modification system"/>
    <property type="evidence" value="ECO:0007669"/>
    <property type="project" value="UniProtKB-KW"/>
</dbReference>
<dbReference type="InterPro" id="IPR029063">
    <property type="entry name" value="SAM-dependent_MTases_sf"/>
</dbReference>
<gene>
    <name evidence="7" type="ORF">G3I58_25560</name>
</gene>
<keyword evidence="3" id="KW-0238">DNA-binding</keyword>
<evidence type="ECO:0000259" key="5">
    <source>
        <dbReference type="Pfam" id="PF01420"/>
    </source>
</evidence>
<dbReference type="AlphaFoldDB" id="A0A7K3RGJ3"/>
<sequence>MSRPTVTVWERQETGFPSPRRSNGQDYFRWSEIVNWLDRRNVPPARLVDGEPPGTTYGDRARARAGAGRSAAGASNRHPGGESSRRVPFGTVGEPNPESRRIVTDLMGGLVDRVRGAASVLDYLNLLLCLHYLRGADPSCFEALAARARVLRNLDEAAKLLREIGCAADEDMRGRGVHSSMQEALGHLEPRTARDLRNVVDGMGRLTEDVFGLILDEYERQAALGSGEFFTPRSVVRLMTQLTCAAFGPGDPESVYDPYARDGGFLIEASAFCALAVDGLPRGKTPRTYGEARRGDTWRLATMNLLLHGVSPSIDLKRAVPWRDDLERTPQGAFDIVLTNPPFNMSDPGRGERPQGEWAYGAPPVDNDNFAWVQHCLAKLSERGRAGIIMPNKAGNSAHKADRTIRGNLVERGCVECVIALPAQLFTGTAVPVSVWMLRHPDDQCDRTLFLDARHMGEKKGSRRVLSAMDVESLLAAYRAHRSMEGDAPPPGATHTEWRIPSAWVSREKLRRSDYSLNPLDHVERRRDGVGGDHEYELVSAWERLNAAEEHLRAVQDSVARAPFTGDRGGTLPRAGRSAPRVDLGSVCEIQAGPSYSKLGKKQRTPDGLIPVVFPRHLKDRRVSDDADERVADETARRLRNFELWDRDIVCVRSGAITRPALVRQQQIGWLMSPNVIRLRVTERHASQVLPEYLFHYLCLDESVTWMQDRAAATAAPSLRSESLGSLQVPLPTLAEQREIVAALDSLDELDRAHLAAAVSARRTRTALAGALLSPPGRP</sequence>
<dbReference type="Pfam" id="PF02384">
    <property type="entry name" value="N6_Mtase"/>
    <property type="match status" value="1"/>
</dbReference>
<dbReference type="InterPro" id="IPR044946">
    <property type="entry name" value="Restrct_endonuc_typeI_TRD_sf"/>
</dbReference>
<protein>
    <submittedName>
        <fullName evidence="7">N-6 DNA methylase</fullName>
    </submittedName>
</protein>
<reference evidence="7 8" key="1">
    <citation type="submission" date="2020-01" db="EMBL/GenBank/DDBJ databases">
        <title>Insect and environment-associated Actinomycetes.</title>
        <authorList>
            <person name="Currrie C."/>
            <person name="Chevrette M."/>
            <person name="Carlson C."/>
            <person name="Stubbendieck R."/>
            <person name="Wendt-Pienkowski E."/>
        </authorList>
    </citation>
    <scope>NUCLEOTIDE SEQUENCE [LARGE SCALE GENOMIC DNA]</scope>
    <source>
        <strain evidence="7 8">SID7903</strain>
    </source>
</reference>